<dbReference type="Proteomes" id="UP000053958">
    <property type="component" value="Unassembled WGS sequence"/>
</dbReference>
<comment type="caution">
    <text evidence="2">The sequence shown here is derived from an EMBL/GenBank/DDBJ whole genome shotgun (WGS) entry which is preliminary data.</text>
</comment>
<dbReference type="GeneID" id="25316645"/>
<name>A0A0F4YVM7_RASE3</name>
<accession>A0A0F4YVM7</accession>
<sequence>MADSPRRHWNGSVGDRHEHQNVWLRGGVRGPAVSSPWAGWDAYRRRDSETSINSVSSSRRSSSSPSGTPLFTTLTHQKRSSTDPDLTARRKSYSEQSPEKERAREIGYVVHWVFVLMLQFQCTRHDATRHDKCMAVSMLNFDPNSCTTST</sequence>
<dbReference type="OrthoDB" id="4158609at2759"/>
<reference evidence="2 3" key="1">
    <citation type="submission" date="2015-04" db="EMBL/GenBank/DDBJ databases">
        <authorList>
            <person name="Heijne W.H."/>
            <person name="Fedorova N.D."/>
            <person name="Nierman W.C."/>
            <person name="Vollebregt A.W."/>
            <person name="Zhao Z."/>
            <person name="Wu L."/>
            <person name="Kumar M."/>
            <person name="Stam H."/>
            <person name="van den Berg M.A."/>
            <person name="Pel H.J."/>
        </authorList>
    </citation>
    <scope>NUCLEOTIDE SEQUENCE [LARGE SCALE GENOMIC DNA]</scope>
    <source>
        <strain evidence="2 3">CBS 393.64</strain>
    </source>
</reference>
<proteinExistence type="predicted"/>
<protein>
    <submittedName>
        <fullName evidence="2">Uncharacterized protein</fullName>
    </submittedName>
</protein>
<dbReference type="RefSeq" id="XP_013328280.1">
    <property type="nucleotide sequence ID" value="XM_013472826.1"/>
</dbReference>
<feature type="compositionally biased region" description="Low complexity" evidence="1">
    <location>
        <begin position="50"/>
        <end position="66"/>
    </location>
</feature>
<evidence type="ECO:0000313" key="3">
    <source>
        <dbReference type="Proteomes" id="UP000053958"/>
    </source>
</evidence>
<gene>
    <name evidence="2" type="ORF">T310_4297</name>
</gene>
<keyword evidence="3" id="KW-1185">Reference proteome</keyword>
<evidence type="ECO:0000256" key="1">
    <source>
        <dbReference type="SAM" id="MobiDB-lite"/>
    </source>
</evidence>
<dbReference type="EMBL" id="LASV01000174">
    <property type="protein sequence ID" value="KKA21668.1"/>
    <property type="molecule type" value="Genomic_DNA"/>
</dbReference>
<dbReference type="AlphaFoldDB" id="A0A0F4YVM7"/>
<organism evidence="2 3">
    <name type="scientific">Rasamsonia emersonii (strain ATCC 16479 / CBS 393.64 / IMI 116815)</name>
    <dbReference type="NCBI Taxonomy" id="1408163"/>
    <lineage>
        <taxon>Eukaryota</taxon>
        <taxon>Fungi</taxon>
        <taxon>Dikarya</taxon>
        <taxon>Ascomycota</taxon>
        <taxon>Pezizomycotina</taxon>
        <taxon>Eurotiomycetes</taxon>
        <taxon>Eurotiomycetidae</taxon>
        <taxon>Eurotiales</taxon>
        <taxon>Trichocomaceae</taxon>
        <taxon>Rasamsonia</taxon>
    </lineage>
</organism>
<evidence type="ECO:0000313" key="2">
    <source>
        <dbReference type="EMBL" id="KKA21668.1"/>
    </source>
</evidence>
<feature type="region of interest" description="Disordered" evidence="1">
    <location>
        <begin position="1"/>
        <end position="101"/>
    </location>
</feature>